<dbReference type="InterPro" id="IPR003599">
    <property type="entry name" value="Ig_sub"/>
</dbReference>
<keyword evidence="6" id="KW-1015">Disulfide bond</keyword>
<dbReference type="InterPro" id="IPR007110">
    <property type="entry name" value="Ig-like_dom"/>
</dbReference>
<keyword evidence="5 16" id="KW-0472">Membrane</keyword>
<feature type="domain" description="Ig-like" evidence="18">
    <location>
        <begin position="560"/>
        <end position="649"/>
    </location>
</feature>
<dbReference type="InterPro" id="IPR036179">
    <property type="entry name" value="Ig-like_dom_sf"/>
</dbReference>
<dbReference type="OrthoDB" id="535945at2759"/>
<dbReference type="GO" id="GO:0004714">
    <property type="term" value="F:transmembrane receptor protein tyrosine kinase activity"/>
    <property type="evidence" value="ECO:0007669"/>
    <property type="project" value="UniProtKB-EC"/>
</dbReference>
<dbReference type="Gene3D" id="2.60.40.10">
    <property type="entry name" value="Immunoglobulins"/>
    <property type="match status" value="6"/>
</dbReference>
<evidence type="ECO:0000256" key="15">
    <source>
        <dbReference type="PROSITE-ProRule" id="PRU10141"/>
    </source>
</evidence>
<dbReference type="FunFam" id="3.30.200.20:FF:000384">
    <property type="entry name" value="Receptor protein-tyrosine kinase"/>
    <property type="match status" value="1"/>
</dbReference>
<dbReference type="GO" id="GO:0046872">
    <property type="term" value="F:metal ion binding"/>
    <property type="evidence" value="ECO:0007669"/>
    <property type="project" value="UniProtKB-KW"/>
</dbReference>
<dbReference type="PROSITE" id="PS50011">
    <property type="entry name" value="PROTEIN_KINASE_DOM"/>
    <property type="match status" value="1"/>
</dbReference>
<feature type="domain" description="Protein kinase" evidence="17">
    <location>
        <begin position="740"/>
        <end position="1132"/>
    </location>
</feature>
<evidence type="ECO:0000256" key="13">
    <source>
        <dbReference type="PIRSR" id="PIRSR000615-3"/>
    </source>
</evidence>
<keyword evidence="3 16" id="KW-0812">Transmembrane</keyword>
<feature type="transmembrane region" description="Helical" evidence="16">
    <location>
        <begin position="663"/>
        <end position="684"/>
    </location>
</feature>
<gene>
    <name evidence="19" type="ORF">B4U80_02070</name>
</gene>
<sequence>MFTVFTDDHNLLVPFEGNPYIFISVIQSHPATIPCLPTNSRTNVTLWKPQTANGKTEIRVGEKYGVEYDPTSGFFFRNPNWDHETGYLICEAVLGNVSQISTVSIHWSIEPIYGLHPAINDDEAKHTFVNGSFSLTCVVHIDVGVLITMSWTHPVQDASRVIETDAVTERVKSENLQSESVSKRLTVTNLKKEDEGLYYCNVTDATGHTYSRSKLITVYDMSYHSYVNFTMDLDNKKPVIQKVGEEVRFAVTVNAIPDISAVKMYWLKDGQRVASANATRDPRYQSKVDKGQAVFTIDKVAMEDIAVYTLVGQTNDMQTNISIKLLVQGKPVIKILNTHHFYELNKEYQLNCSITAYPKPTLLWQWFPCPNGPNDCSTNSQTDWYDLSVNSSSNSETIRISDNYNSDIDGRYSLILNATGRETGIYRCFAQNFNGTSFKEESFVVSDINEHGFELTKSTPEAIEMQNFGFVCKASAFNYSKITWFVQKANQSAYSLVNVTSKIVISDKRTQHSIISKLKLSKLSMEDTGFYTCNATPVVSSKQKEYSEELWMEVLKAEAPIITKTNMKGGVIETQPSTMNTFICEANGRPKPKVEWFKNGHFLNASAIFGFDLEKGGQILIIRRLVATDSGIYECRVSNPLKTLSKSVTLKVNGGESGLNAPGIAAIVIFVIVGIIFVIMAVFLGKRIREERKQSRELGFINQSLFDHGQVEMFNPDMPLDEQVDLLPYEQRWEFPKERLKLGRTLGQGAFGRVVRAEAVGLEDGETSTTVAVKMLKERADLTQKKALMAELKIMIHLGKHLNIVNLLGAVTKNLVKGELMVMVEYCRYGNLRQYLLAHREYFVNQINPETGEIDNNVKQNEVNRDATAAKVPHVYENIREMAGINNPTYQLNQIKTSTNNNVKYAELAYSQTDDSANAALDESYTGNSASNSGSGGASHFARRFRHDSAKKSKKEATVTTCDLICFGFQVARGMEYLARRKLIHRDLAARNVLLADDNIVKICDFGLAKDCYKYDNYVKKGDGPLPVKWMAIESIRDKVFTTKSDVWSFGVLLWEFFTLGGNPYPGIEVNEEFYKKLKYGYRMEKPEMSPEVIYQLMCVCWNAEPKERPDFTQMAEELGDLLEASVRQHYLDLN</sequence>
<keyword evidence="12 15" id="KW-0067">ATP-binding</keyword>
<dbReference type="CDD" id="cd00096">
    <property type="entry name" value="Ig"/>
    <property type="match status" value="2"/>
</dbReference>
<dbReference type="Pfam" id="PF07714">
    <property type="entry name" value="PK_Tyr_Ser-Thr"/>
    <property type="match status" value="1"/>
</dbReference>
<comment type="caution">
    <text evidence="19">The sequence shown here is derived from an EMBL/GenBank/DDBJ whole genome shotgun (WGS) entry which is preliminary data.</text>
</comment>
<dbReference type="InterPro" id="IPR017441">
    <property type="entry name" value="Protein_kinase_ATP_BS"/>
</dbReference>
<evidence type="ECO:0000256" key="12">
    <source>
        <dbReference type="PIRSR" id="PIRSR000615-2"/>
    </source>
</evidence>
<evidence type="ECO:0000256" key="8">
    <source>
        <dbReference type="ARBA" id="ARBA00023180"/>
    </source>
</evidence>
<protein>
    <recommendedName>
        <fullName evidence="2">receptor protein-tyrosine kinase</fullName>
        <ecNumber evidence="2">2.7.10.1</ecNumber>
    </recommendedName>
</protein>
<comment type="subcellular location">
    <subcellularLocation>
        <location evidence="1">Membrane</location>
        <topology evidence="1">Single-pass membrane protein</topology>
    </subcellularLocation>
</comment>
<feature type="domain" description="Ig-like" evidence="18">
    <location>
        <begin position="117"/>
        <end position="217"/>
    </location>
</feature>
<dbReference type="PANTHER" id="PTHR24416">
    <property type="entry name" value="TYROSINE-PROTEIN KINASE RECEPTOR"/>
    <property type="match status" value="1"/>
</dbReference>
<evidence type="ECO:0000256" key="7">
    <source>
        <dbReference type="ARBA" id="ARBA00023170"/>
    </source>
</evidence>
<dbReference type="Gene3D" id="1.10.510.10">
    <property type="entry name" value="Transferase(Phosphotransferase) domain 1"/>
    <property type="match status" value="1"/>
</dbReference>
<organism evidence="19 20">
    <name type="scientific">Leptotrombidium deliense</name>
    <dbReference type="NCBI Taxonomy" id="299467"/>
    <lineage>
        <taxon>Eukaryota</taxon>
        <taxon>Metazoa</taxon>
        <taxon>Ecdysozoa</taxon>
        <taxon>Arthropoda</taxon>
        <taxon>Chelicerata</taxon>
        <taxon>Arachnida</taxon>
        <taxon>Acari</taxon>
        <taxon>Acariformes</taxon>
        <taxon>Trombidiformes</taxon>
        <taxon>Prostigmata</taxon>
        <taxon>Anystina</taxon>
        <taxon>Parasitengona</taxon>
        <taxon>Trombiculoidea</taxon>
        <taxon>Trombiculidae</taxon>
        <taxon>Leptotrombidium</taxon>
    </lineage>
</organism>
<keyword evidence="7 19" id="KW-0675">Receptor</keyword>
<evidence type="ECO:0000259" key="18">
    <source>
        <dbReference type="PROSITE" id="PS50835"/>
    </source>
</evidence>
<feature type="binding site" evidence="13">
    <location>
        <position position="992"/>
    </location>
    <ligand>
        <name>Mg(2+)</name>
        <dbReference type="ChEBI" id="CHEBI:18420"/>
    </ligand>
</feature>
<evidence type="ECO:0000256" key="9">
    <source>
        <dbReference type="ARBA" id="ARBA00023319"/>
    </source>
</evidence>
<feature type="binding site" evidence="12">
    <location>
        <position position="991"/>
    </location>
    <ligand>
        <name>ATP</name>
        <dbReference type="ChEBI" id="CHEBI:30616"/>
    </ligand>
</feature>
<dbReference type="SMART" id="SM00409">
    <property type="entry name" value="IG"/>
    <property type="match status" value="6"/>
</dbReference>
<feature type="binding site" evidence="13">
    <location>
        <position position="1005"/>
    </location>
    <ligand>
        <name>Mg(2+)</name>
        <dbReference type="ChEBI" id="CHEBI:18420"/>
    </ligand>
</feature>
<evidence type="ECO:0000256" key="2">
    <source>
        <dbReference type="ARBA" id="ARBA00011902"/>
    </source>
</evidence>
<comment type="catalytic activity">
    <reaction evidence="10">
        <text>L-tyrosyl-[protein] + ATP = O-phospho-L-tyrosyl-[protein] + ADP + H(+)</text>
        <dbReference type="Rhea" id="RHEA:10596"/>
        <dbReference type="Rhea" id="RHEA-COMP:10136"/>
        <dbReference type="Rhea" id="RHEA-COMP:20101"/>
        <dbReference type="ChEBI" id="CHEBI:15378"/>
        <dbReference type="ChEBI" id="CHEBI:30616"/>
        <dbReference type="ChEBI" id="CHEBI:46858"/>
        <dbReference type="ChEBI" id="CHEBI:61978"/>
        <dbReference type="ChEBI" id="CHEBI:456216"/>
        <dbReference type="EC" id="2.7.10.1"/>
    </reaction>
</comment>
<evidence type="ECO:0000256" key="4">
    <source>
        <dbReference type="ARBA" id="ARBA00022989"/>
    </source>
</evidence>
<keyword evidence="8" id="KW-0325">Glycoprotein</keyword>
<dbReference type="EMBL" id="NCKV01002177">
    <property type="protein sequence ID" value="RWS27211.1"/>
    <property type="molecule type" value="Genomic_DNA"/>
</dbReference>
<dbReference type="PANTHER" id="PTHR24416:SF600">
    <property type="entry name" value="PDGF- AND VEGF-RECEPTOR RELATED, ISOFORM J"/>
    <property type="match status" value="1"/>
</dbReference>
<dbReference type="PROSITE" id="PS50835">
    <property type="entry name" value="IG_LIKE"/>
    <property type="match status" value="4"/>
</dbReference>
<proteinExistence type="predicted"/>
<dbReference type="InterPro" id="IPR011009">
    <property type="entry name" value="Kinase-like_dom_sf"/>
</dbReference>
<dbReference type="EC" id="2.7.10.1" evidence="2"/>
<evidence type="ECO:0000256" key="14">
    <source>
        <dbReference type="PIRSR" id="PIRSR000615-4"/>
    </source>
</evidence>
<dbReference type="SUPFAM" id="SSF56112">
    <property type="entry name" value="Protein kinase-like (PK-like)"/>
    <property type="match status" value="1"/>
</dbReference>
<dbReference type="SMART" id="SM00408">
    <property type="entry name" value="IGc2"/>
    <property type="match status" value="4"/>
</dbReference>
<dbReference type="InterPro" id="IPR003598">
    <property type="entry name" value="Ig_sub2"/>
</dbReference>
<dbReference type="AlphaFoldDB" id="A0A443SI48"/>
<dbReference type="GO" id="GO:0007169">
    <property type="term" value="P:cell surface receptor protein tyrosine kinase signaling pathway"/>
    <property type="evidence" value="ECO:0007669"/>
    <property type="project" value="TreeGrafter"/>
</dbReference>
<dbReference type="STRING" id="299467.A0A443SI48"/>
<dbReference type="InterPro" id="IPR050122">
    <property type="entry name" value="RTK"/>
</dbReference>
<dbReference type="SMART" id="SM00219">
    <property type="entry name" value="TyrKc"/>
    <property type="match status" value="1"/>
</dbReference>
<keyword evidence="4 16" id="KW-1133">Transmembrane helix</keyword>
<dbReference type="Pfam" id="PF07679">
    <property type="entry name" value="I-set"/>
    <property type="match status" value="2"/>
</dbReference>
<feature type="binding site" evidence="12 15">
    <location>
        <position position="774"/>
    </location>
    <ligand>
        <name>ATP</name>
        <dbReference type="ChEBI" id="CHEBI:30616"/>
    </ligand>
</feature>
<keyword evidence="13" id="KW-0460">Magnesium</keyword>
<evidence type="ECO:0000256" key="10">
    <source>
        <dbReference type="ARBA" id="ARBA00051243"/>
    </source>
</evidence>
<dbReference type="VEuPathDB" id="VectorBase:LDEU004829"/>
<evidence type="ECO:0000256" key="16">
    <source>
        <dbReference type="SAM" id="Phobius"/>
    </source>
</evidence>
<dbReference type="FunFam" id="1.10.510.10:FF:000373">
    <property type="entry name" value="Receptor protein-tyrosine kinase"/>
    <property type="match status" value="1"/>
</dbReference>
<feature type="binding site" evidence="12">
    <location>
        <begin position="747"/>
        <end position="754"/>
    </location>
    <ligand>
        <name>ATP</name>
        <dbReference type="ChEBI" id="CHEBI:30616"/>
    </ligand>
</feature>
<keyword evidence="20" id="KW-1185">Reference proteome</keyword>
<name>A0A443SI48_9ACAR</name>
<evidence type="ECO:0000256" key="11">
    <source>
        <dbReference type="PIRSR" id="PIRSR000615-1"/>
    </source>
</evidence>
<dbReference type="InterPro" id="IPR000719">
    <property type="entry name" value="Prot_kinase_dom"/>
</dbReference>
<evidence type="ECO:0000313" key="19">
    <source>
        <dbReference type="EMBL" id="RWS27211.1"/>
    </source>
</evidence>
<keyword evidence="13" id="KW-0479">Metal-binding</keyword>
<evidence type="ECO:0000256" key="3">
    <source>
        <dbReference type="ARBA" id="ARBA00022692"/>
    </source>
</evidence>
<accession>A0A443SI48</accession>
<dbReference type="GO" id="GO:0005886">
    <property type="term" value="C:plasma membrane"/>
    <property type="evidence" value="ECO:0007669"/>
    <property type="project" value="TreeGrafter"/>
</dbReference>
<keyword evidence="12 15" id="KW-0547">Nucleotide-binding</keyword>
<dbReference type="InterPro" id="IPR020635">
    <property type="entry name" value="Tyr_kinase_cat_dom"/>
</dbReference>
<keyword evidence="9" id="KW-0393">Immunoglobulin domain</keyword>
<feature type="domain" description="Ig-like" evidence="18">
    <location>
        <begin position="470"/>
        <end position="547"/>
    </location>
</feature>
<dbReference type="Gene3D" id="3.30.200.20">
    <property type="entry name" value="Phosphorylase Kinase, domain 1"/>
    <property type="match status" value="1"/>
</dbReference>
<dbReference type="GO" id="GO:0005524">
    <property type="term" value="F:ATP binding"/>
    <property type="evidence" value="ECO:0007669"/>
    <property type="project" value="UniProtKB-UniRule"/>
</dbReference>
<dbReference type="PIRSF" id="PIRSF000615">
    <property type="entry name" value="TyrPK_CSF1-R"/>
    <property type="match status" value="1"/>
</dbReference>
<evidence type="ECO:0000259" key="17">
    <source>
        <dbReference type="PROSITE" id="PS50011"/>
    </source>
</evidence>
<dbReference type="InterPro" id="IPR008266">
    <property type="entry name" value="Tyr_kinase_AS"/>
</dbReference>
<evidence type="ECO:0000256" key="5">
    <source>
        <dbReference type="ARBA" id="ARBA00023136"/>
    </source>
</evidence>
<dbReference type="Proteomes" id="UP000288716">
    <property type="component" value="Unassembled WGS sequence"/>
</dbReference>
<dbReference type="InterPro" id="IPR013783">
    <property type="entry name" value="Ig-like_fold"/>
</dbReference>
<dbReference type="PROSITE" id="PS00107">
    <property type="entry name" value="PROTEIN_KINASE_ATP"/>
    <property type="match status" value="1"/>
</dbReference>
<dbReference type="GO" id="GO:0043235">
    <property type="term" value="C:receptor complex"/>
    <property type="evidence" value="ECO:0007669"/>
    <property type="project" value="TreeGrafter"/>
</dbReference>
<dbReference type="PROSITE" id="PS00109">
    <property type="entry name" value="PROTEIN_KINASE_TYR"/>
    <property type="match status" value="1"/>
</dbReference>
<feature type="domain" description="Ig-like" evidence="18">
    <location>
        <begin position="331"/>
        <end position="446"/>
    </location>
</feature>
<dbReference type="SUPFAM" id="SSF48726">
    <property type="entry name" value="Immunoglobulin"/>
    <property type="match status" value="5"/>
</dbReference>
<evidence type="ECO:0000256" key="6">
    <source>
        <dbReference type="ARBA" id="ARBA00023157"/>
    </source>
</evidence>
<dbReference type="InterPro" id="IPR001245">
    <property type="entry name" value="Ser-Thr/Tyr_kinase_cat_dom"/>
</dbReference>
<evidence type="ECO:0000256" key="1">
    <source>
        <dbReference type="ARBA" id="ARBA00004167"/>
    </source>
</evidence>
<evidence type="ECO:0000313" key="20">
    <source>
        <dbReference type="Proteomes" id="UP000288716"/>
    </source>
</evidence>
<reference evidence="19 20" key="1">
    <citation type="journal article" date="2018" name="Gigascience">
        <title>Genomes of trombidid mites reveal novel predicted allergens and laterally-transferred genes associated with secondary metabolism.</title>
        <authorList>
            <person name="Dong X."/>
            <person name="Chaisiri K."/>
            <person name="Xia D."/>
            <person name="Armstrong S.D."/>
            <person name="Fang Y."/>
            <person name="Donnelly M.J."/>
            <person name="Kadowaki T."/>
            <person name="McGarry J.W."/>
            <person name="Darby A.C."/>
            <person name="Makepeace B.L."/>
        </authorList>
    </citation>
    <scope>NUCLEOTIDE SEQUENCE [LARGE SCALE GENOMIC DNA]</scope>
    <source>
        <strain evidence="19">UoL-UT</strain>
    </source>
</reference>
<dbReference type="InterPro" id="IPR013098">
    <property type="entry name" value="Ig_I-set"/>
</dbReference>
<feature type="active site" description="Proton acceptor" evidence="11">
    <location>
        <position position="987"/>
    </location>
</feature>
<feature type="non-terminal residue" evidence="19">
    <location>
        <position position="1135"/>
    </location>
</feature>
<feature type="site" description="Important for interaction with phosphotyrosine-binding proteins" evidence="14">
    <location>
        <position position="1131"/>
    </location>
</feature>